<dbReference type="Pfam" id="PF01074">
    <property type="entry name" value="Glyco_hydro_38N"/>
    <property type="match status" value="1"/>
</dbReference>
<dbReference type="CDD" id="cd10789">
    <property type="entry name" value="GH38N_AMII_ER_cytosolic"/>
    <property type="match status" value="1"/>
</dbReference>
<reference evidence="6 7" key="1">
    <citation type="submission" date="2019-07" db="EMBL/GenBank/DDBJ databases">
        <title>Description of 53C-WASEF.</title>
        <authorList>
            <person name="Pitt A."/>
            <person name="Hahn M.W."/>
        </authorList>
    </citation>
    <scope>NUCLEOTIDE SEQUENCE [LARGE SCALE GENOMIC DNA]</scope>
    <source>
        <strain evidence="6 7">53C-WASEF</strain>
    </source>
</reference>
<organism evidence="6 7">
    <name type="scientific">Rariglobus hedericola</name>
    <dbReference type="NCBI Taxonomy" id="2597822"/>
    <lineage>
        <taxon>Bacteria</taxon>
        <taxon>Pseudomonadati</taxon>
        <taxon>Verrucomicrobiota</taxon>
        <taxon>Opitutia</taxon>
        <taxon>Opitutales</taxon>
        <taxon>Opitutaceae</taxon>
        <taxon>Rariglobus</taxon>
    </lineage>
</organism>
<dbReference type="Pfam" id="PF17677">
    <property type="entry name" value="Glyco_hydro38C2"/>
    <property type="match status" value="1"/>
</dbReference>
<dbReference type="SUPFAM" id="SSF88713">
    <property type="entry name" value="Glycoside hydrolase/deacetylase"/>
    <property type="match status" value="1"/>
</dbReference>
<dbReference type="Pfam" id="PF09261">
    <property type="entry name" value="Alpha-mann_mid"/>
    <property type="match status" value="1"/>
</dbReference>
<evidence type="ECO:0000256" key="1">
    <source>
        <dbReference type="ARBA" id="ARBA00009792"/>
    </source>
</evidence>
<dbReference type="InterPro" id="IPR037094">
    <property type="entry name" value="Glyco_hydro_38_cen_sf"/>
</dbReference>
<evidence type="ECO:0000256" key="3">
    <source>
        <dbReference type="ARBA" id="ARBA00022801"/>
    </source>
</evidence>
<keyword evidence="3" id="KW-0378">Hydrolase</keyword>
<evidence type="ECO:0000259" key="5">
    <source>
        <dbReference type="SMART" id="SM00872"/>
    </source>
</evidence>
<dbReference type="InterPro" id="IPR011013">
    <property type="entry name" value="Gal_mutarotase_sf_dom"/>
</dbReference>
<dbReference type="InterPro" id="IPR027291">
    <property type="entry name" value="Glyco_hydro_38_N_sf"/>
</dbReference>
<dbReference type="InterPro" id="IPR015341">
    <property type="entry name" value="Glyco_hydro_38_cen"/>
</dbReference>
<evidence type="ECO:0000313" key="6">
    <source>
        <dbReference type="EMBL" id="TSJ79544.1"/>
    </source>
</evidence>
<dbReference type="Gene3D" id="2.70.98.30">
    <property type="entry name" value="Golgi alpha-mannosidase II, domain 4"/>
    <property type="match status" value="1"/>
</dbReference>
<dbReference type="GO" id="GO:0009313">
    <property type="term" value="P:oligosaccharide catabolic process"/>
    <property type="evidence" value="ECO:0007669"/>
    <property type="project" value="TreeGrafter"/>
</dbReference>
<dbReference type="AlphaFoldDB" id="A0A556QSC3"/>
<comment type="caution">
    <text evidence="6">The sequence shown here is derived from an EMBL/GenBank/DDBJ whole genome shotgun (WGS) entry which is preliminary data.</text>
</comment>
<dbReference type="RefSeq" id="WP_144230085.1">
    <property type="nucleotide sequence ID" value="NZ_CBCRVV010000015.1"/>
</dbReference>
<dbReference type="Proteomes" id="UP000315648">
    <property type="component" value="Unassembled WGS sequence"/>
</dbReference>
<dbReference type="InterPro" id="IPR011682">
    <property type="entry name" value="Glyco_hydro_38_C"/>
</dbReference>
<protein>
    <submittedName>
        <fullName evidence="6">Alpha-mannosidase</fullName>
    </submittedName>
</protein>
<dbReference type="Gene3D" id="1.20.1270.50">
    <property type="entry name" value="Glycoside hydrolase family 38, central domain"/>
    <property type="match status" value="1"/>
</dbReference>
<sequence>MLPRTFLTQLIPARIAEAMRRAQRLIWSPLPGECLVEQTASSLVFKTVKEVAADDFKPVPAAPFNWGPKYAQSWFRVTLPEAVGPETRYFRWEDQAEATAYIDGVPYAGLDLAHEQFPLPAGVRELVIESVCIRSGIWLSGEVARLEETGSLYLPPKFVTRNDTAWSVYHDLKVLLELIEAEYRDGQPVQPGASKGLTDPVRYSPQAFRVSPLFRRLCDRLDRAIDVFDRDGMEAFAKELKKVYADFPASPDAIKAVLTGHAHIDLVWLWPERVGEFKAVHSWSTQTRLLREYPEFKFGYSQPASYEAVGRSSPELLKKVQGLIGEKKWDAIGAAYVEGDTQVPCGEAILRCLRIGQEEFKALRGSPSDVFWLPDVFGYSGCMPQLLAGVGVKGFFTSKLSWSTVNRFPHSSFRWQGPDGAEINAHVVLIHDYNENVDVKRIREDVLHHQQSAVHPEFLQPTGYGDGGGGPTEEMLERARRVSNLAGMPRVEWGNIEPFFERLAEVKNDLPVVTGELMLELHRGVFTTHGSLKSAFRALERALQVLEAVHVVRGLGPIDRHYWKRASFSHFHDYIPGSSIWEVYAEAIPELQMLAAKALAEADVALGAGNNKGWFNPLPLPRTWIDGKLCYQLGPLSGGPTSVLAIKNVIAPKATATSIESEHVRAAFNAEGSLIGLTVEGHEVAVTGHKLCAYPDQPASFEAWDVDRGNMVSGHEARLAGKPVVTNDGLVASVAFSYDIAHASHITVVYSLRAGETALRVRYDVDWCDPLHWLKGIFATDYRGREARYGAPFGSVLRGQWSGYAREEAQWEVPGSRWMAVCDDAQSEGLSIITEAKYGFTTRDGTVGVSLLRSALVTEANDHPKIRPTPDRPVHSDLGKHTIELALSRYASDIPVHAQPAALADTLFTACVPYAGEAVSAGLERVGGVSSAVPAWAEPVDGGWVLRLHETLGRRGKVTVGVADEAKATAVDFLGQPLANAKSAGGEFALPITPYQVRSVKFTR</sequence>
<dbReference type="InterPro" id="IPR028995">
    <property type="entry name" value="Glyco_hydro_57/38_cen_sf"/>
</dbReference>
<keyword evidence="7" id="KW-1185">Reference proteome</keyword>
<dbReference type="GO" id="GO:0004559">
    <property type="term" value="F:alpha-mannosidase activity"/>
    <property type="evidence" value="ECO:0007669"/>
    <property type="project" value="InterPro"/>
</dbReference>
<accession>A0A556QSC3</accession>
<dbReference type="GO" id="GO:0030246">
    <property type="term" value="F:carbohydrate binding"/>
    <property type="evidence" value="ECO:0007669"/>
    <property type="project" value="InterPro"/>
</dbReference>
<dbReference type="PANTHER" id="PTHR46017:SF1">
    <property type="entry name" value="ALPHA-MANNOSIDASE 2C1"/>
    <property type="match status" value="1"/>
</dbReference>
<feature type="domain" description="Glycoside hydrolase family 38 central" evidence="5">
    <location>
        <begin position="520"/>
        <end position="591"/>
    </location>
</feature>
<evidence type="ECO:0000256" key="2">
    <source>
        <dbReference type="ARBA" id="ARBA00022723"/>
    </source>
</evidence>
<dbReference type="Pfam" id="PF07748">
    <property type="entry name" value="Glyco_hydro_38C"/>
    <property type="match status" value="1"/>
</dbReference>
<evidence type="ECO:0000313" key="7">
    <source>
        <dbReference type="Proteomes" id="UP000315648"/>
    </source>
</evidence>
<keyword evidence="4" id="KW-0326">Glycosidase</keyword>
<dbReference type="GO" id="GO:0006013">
    <property type="term" value="P:mannose metabolic process"/>
    <property type="evidence" value="ECO:0007669"/>
    <property type="project" value="InterPro"/>
</dbReference>
<dbReference type="SMART" id="SM00872">
    <property type="entry name" value="Alpha-mann_mid"/>
    <property type="match status" value="1"/>
</dbReference>
<proteinExistence type="inferred from homology"/>
<name>A0A556QSC3_9BACT</name>
<dbReference type="InterPro" id="IPR041147">
    <property type="entry name" value="GH38_C"/>
</dbReference>
<dbReference type="InterPro" id="IPR000602">
    <property type="entry name" value="Glyco_hydro_38_N"/>
</dbReference>
<evidence type="ECO:0000256" key="4">
    <source>
        <dbReference type="ARBA" id="ARBA00023295"/>
    </source>
</evidence>
<keyword evidence="2" id="KW-0479">Metal-binding</keyword>
<dbReference type="InterPro" id="IPR011330">
    <property type="entry name" value="Glyco_hydro/deAcase_b/a-brl"/>
</dbReference>
<dbReference type="Gene3D" id="3.20.110.10">
    <property type="entry name" value="Glycoside hydrolase 38, N terminal domain"/>
    <property type="match status" value="1"/>
</dbReference>
<dbReference type="GO" id="GO:0046872">
    <property type="term" value="F:metal ion binding"/>
    <property type="evidence" value="ECO:0007669"/>
    <property type="project" value="UniProtKB-KW"/>
</dbReference>
<dbReference type="PANTHER" id="PTHR46017">
    <property type="entry name" value="ALPHA-MANNOSIDASE 2C1"/>
    <property type="match status" value="1"/>
</dbReference>
<dbReference type="OrthoDB" id="9772207at2"/>
<dbReference type="SUPFAM" id="SSF88688">
    <property type="entry name" value="Families 57/38 glycoside transferase middle domain"/>
    <property type="match status" value="1"/>
</dbReference>
<dbReference type="SUPFAM" id="SSF74650">
    <property type="entry name" value="Galactose mutarotase-like"/>
    <property type="match status" value="1"/>
</dbReference>
<gene>
    <name evidence="6" type="ORF">FPL22_09740</name>
</gene>
<dbReference type="EMBL" id="VMBG01000001">
    <property type="protein sequence ID" value="TSJ79544.1"/>
    <property type="molecule type" value="Genomic_DNA"/>
</dbReference>
<comment type="similarity">
    <text evidence="1">Belongs to the glycosyl hydrolase 38 family.</text>
</comment>